<feature type="signal peptide" evidence="1">
    <location>
        <begin position="1"/>
        <end position="16"/>
    </location>
</feature>
<dbReference type="Proteomes" id="UP000499080">
    <property type="component" value="Unassembled WGS sequence"/>
</dbReference>
<sequence>MFPWSWSVVRRLLSQACLLQCDLFGEKPLSVRTSKASESMNGNLSTVLMDCCRLCMSSGKYATGRIQTETNPCYDLENKSHNRGGTSLTDLYWFVKFVTDWYVS</sequence>
<gene>
    <name evidence="2" type="ORF">AVEN_130972_1</name>
</gene>
<comment type="caution">
    <text evidence="2">The sequence shown here is derived from an EMBL/GenBank/DDBJ whole genome shotgun (WGS) entry which is preliminary data.</text>
</comment>
<name>A0A4Y2Q195_ARAVE</name>
<feature type="chain" id="PRO_5021361720" description="Secreted protein" evidence="1">
    <location>
        <begin position="17"/>
        <end position="104"/>
    </location>
</feature>
<accession>A0A4Y2Q195</accession>
<keyword evidence="3" id="KW-1185">Reference proteome</keyword>
<keyword evidence="1" id="KW-0732">Signal</keyword>
<organism evidence="2 3">
    <name type="scientific">Araneus ventricosus</name>
    <name type="common">Orbweaver spider</name>
    <name type="synonym">Epeira ventricosa</name>
    <dbReference type="NCBI Taxonomy" id="182803"/>
    <lineage>
        <taxon>Eukaryota</taxon>
        <taxon>Metazoa</taxon>
        <taxon>Ecdysozoa</taxon>
        <taxon>Arthropoda</taxon>
        <taxon>Chelicerata</taxon>
        <taxon>Arachnida</taxon>
        <taxon>Araneae</taxon>
        <taxon>Araneomorphae</taxon>
        <taxon>Entelegynae</taxon>
        <taxon>Araneoidea</taxon>
        <taxon>Araneidae</taxon>
        <taxon>Araneus</taxon>
    </lineage>
</organism>
<protein>
    <recommendedName>
        <fullName evidence="4">Secreted protein</fullName>
    </recommendedName>
</protein>
<evidence type="ECO:0000313" key="3">
    <source>
        <dbReference type="Proteomes" id="UP000499080"/>
    </source>
</evidence>
<evidence type="ECO:0000256" key="1">
    <source>
        <dbReference type="SAM" id="SignalP"/>
    </source>
</evidence>
<dbReference type="EMBL" id="BGPR01012707">
    <property type="protein sequence ID" value="GBN57279.1"/>
    <property type="molecule type" value="Genomic_DNA"/>
</dbReference>
<reference evidence="2 3" key="1">
    <citation type="journal article" date="2019" name="Sci. Rep.">
        <title>Orb-weaving spider Araneus ventricosus genome elucidates the spidroin gene catalogue.</title>
        <authorList>
            <person name="Kono N."/>
            <person name="Nakamura H."/>
            <person name="Ohtoshi R."/>
            <person name="Moran D.A.P."/>
            <person name="Shinohara A."/>
            <person name="Yoshida Y."/>
            <person name="Fujiwara M."/>
            <person name="Mori M."/>
            <person name="Tomita M."/>
            <person name="Arakawa K."/>
        </authorList>
    </citation>
    <scope>NUCLEOTIDE SEQUENCE [LARGE SCALE GENOMIC DNA]</scope>
</reference>
<dbReference type="AlphaFoldDB" id="A0A4Y2Q195"/>
<proteinExistence type="predicted"/>
<evidence type="ECO:0000313" key="2">
    <source>
        <dbReference type="EMBL" id="GBN57279.1"/>
    </source>
</evidence>
<evidence type="ECO:0008006" key="4">
    <source>
        <dbReference type="Google" id="ProtNLM"/>
    </source>
</evidence>